<accession>A0ABU5AF84</accession>
<dbReference type="EMBL" id="JAVIIQ010000038">
    <property type="protein sequence ID" value="MDX8535918.1"/>
    <property type="molecule type" value="Genomic_DNA"/>
</dbReference>
<dbReference type="SUPFAM" id="SSF51556">
    <property type="entry name" value="Metallo-dependent hydrolases"/>
    <property type="match status" value="1"/>
</dbReference>
<reference evidence="1 2" key="1">
    <citation type="submission" date="2023-08" db="EMBL/GenBank/DDBJ databases">
        <title>Implementing the SeqCode for naming new Mesorhizobium species isolated from Vachellia karroo root nodules.</title>
        <authorList>
            <person name="Van Lill M."/>
        </authorList>
    </citation>
    <scope>NUCLEOTIDE SEQUENCE [LARGE SCALE GENOMIC DNA]</scope>
    <source>
        <strain evidence="1 2">VK25D</strain>
    </source>
</reference>
<keyword evidence="2" id="KW-1185">Reference proteome</keyword>
<dbReference type="RefSeq" id="WP_320253462.1">
    <property type="nucleotide sequence ID" value="NZ_JAVIIQ010000038.1"/>
</dbReference>
<evidence type="ECO:0000313" key="2">
    <source>
        <dbReference type="Proteomes" id="UP001285154"/>
    </source>
</evidence>
<dbReference type="Proteomes" id="UP001285154">
    <property type="component" value="Unassembled WGS sequence"/>
</dbReference>
<dbReference type="PANTHER" id="PTHR10443">
    <property type="entry name" value="MICROSOMAL DIPEPTIDASE"/>
    <property type="match status" value="1"/>
</dbReference>
<keyword evidence="1" id="KW-0378">Hydrolase</keyword>
<protein>
    <submittedName>
        <fullName evidence="1">Membrane dipeptidase</fullName>
        <ecNumber evidence="1">3.4.13.-</ecNumber>
    </submittedName>
</protein>
<dbReference type="PANTHER" id="PTHR10443:SF12">
    <property type="entry name" value="DIPEPTIDASE"/>
    <property type="match status" value="1"/>
</dbReference>
<gene>
    <name evidence="1" type="ORF">RFM42_33625</name>
</gene>
<dbReference type="Pfam" id="PF01244">
    <property type="entry name" value="Peptidase_M19"/>
    <property type="match status" value="1"/>
</dbReference>
<keyword evidence="1" id="KW-0645">Protease</keyword>
<dbReference type="Gene3D" id="3.20.20.140">
    <property type="entry name" value="Metal-dependent hydrolases"/>
    <property type="match status" value="1"/>
</dbReference>
<organism evidence="1 2">
    <name type="scientific">Mesorhizobium vachelliae</name>
    <dbReference type="NCBI Taxonomy" id="3072309"/>
    <lineage>
        <taxon>Bacteria</taxon>
        <taxon>Pseudomonadati</taxon>
        <taxon>Pseudomonadota</taxon>
        <taxon>Alphaproteobacteria</taxon>
        <taxon>Hyphomicrobiales</taxon>
        <taxon>Phyllobacteriaceae</taxon>
        <taxon>Mesorhizobium</taxon>
    </lineage>
</organism>
<dbReference type="GO" id="GO:0016805">
    <property type="term" value="F:dipeptidase activity"/>
    <property type="evidence" value="ECO:0007669"/>
    <property type="project" value="UniProtKB-KW"/>
</dbReference>
<sequence length="338" mass="37753">MTVIGKETTQWGVNPDAARVHRDALVWDDHAGFAPYPDLDLRFLERWLLSGASYLSVNVGWGVMTWDQTLRCAAHYRRWIETHADSYVLAERITDIRRAKKERKLAIAFDLEGADSLNKNVDLVSVYYQIGVRQMNLAYNKNSDYAGGCMDVDAPLSVLGRQVVTEMNRVGMVVDCSHTGYSSSMEIMELSNKPVIFSHANPKALWDHPRNIKDDQIIACARTGGVIGVNGASAFLADNDCSPAAIAKNIKYIADLVGVNHVGIGIDSVIDPDEVVKFSKIYPECWPNVTLAEQQKKVFAQPEQLPRLTEELLHSFVEDDVMNILGGNFERVAAQIWR</sequence>
<keyword evidence="1" id="KW-0224">Dipeptidase</keyword>
<dbReference type="EC" id="3.4.13.-" evidence="1"/>
<dbReference type="PROSITE" id="PS51365">
    <property type="entry name" value="RENAL_DIPEPTIDASE_2"/>
    <property type="match status" value="1"/>
</dbReference>
<comment type="caution">
    <text evidence="1">The sequence shown here is derived from an EMBL/GenBank/DDBJ whole genome shotgun (WGS) entry which is preliminary data.</text>
</comment>
<proteinExistence type="predicted"/>
<evidence type="ECO:0000313" key="1">
    <source>
        <dbReference type="EMBL" id="MDX8535918.1"/>
    </source>
</evidence>
<dbReference type="InterPro" id="IPR032466">
    <property type="entry name" value="Metal_Hydrolase"/>
</dbReference>
<name>A0ABU5AF84_9HYPH</name>
<dbReference type="InterPro" id="IPR008257">
    <property type="entry name" value="Pept_M19"/>
</dbReference>